<keyword evidence="1" id="KW-0238">DNA-binding</keyword>
<protein>
    <recommendedName>
        <fullName evidence="2">HTH cro/C1-type domain-containing protein</fullName>
    </recommendedName>
</protein>
<organism evidence="3">
    <name type="scientific">bioreactor metagenome</name>
    <dbReference type="NCBI Taxonomy" id="1076179"/>
    <lineage>
        <taxon>unclassified sequences</taxon>
        <taxon>metagenomes</taxon>
        <taxon>ecological metagenomes</taxon>
    </lineage>
</organism>
<reference evidence="3" key="1">
    <citation type="submission" date="2019-08" db="EMBL/GenBank/DDBJ databases">
        <authorList>
            <person name="Kucharzyk K."/>
            <person name="Murdoch R.W."/>
            <person name="Higgins S."/>
            <person name="Loffler F."/>
        </authorList>
    </citation>
    <scope>NUCLEOTIDE SEQUENCE</scope>
</reference>
<dbReference type="InterPro" id="IPR010982">
    <property type="entry name" value="Lambda_DNA-bd_dom_sf"/>
</dbReference>
<dbReference type="PROSITE" id="PS50943">
    <property type="entry name" value="HTH_CROC1"/>
    <property type="match status" value="1"/>
</dbReference>
<dbReference type="GO" id="GO:0003677">
    <property type="term" value="F:DNA binding"/>
    <property type="evidence" value="ECO:0007669"/>
    <property type="project" value="UniProtKB-KW"/>
</dbReference>
<dbReference type="CDD" id="cd00093">
    <property type="entry name" value="HTH_XRE"/>
    <property type="match status" value="1"/>
</dbReference>
<dbReference type="SMART" id="SM00530">
    <property type="entry name" value="HTH_XRE"/>
    <property type="match status" value="1"/>
</dbReference>
<feature type="domain" description="HTH cro/C1-type" evidence="2">
    <location>
        <begin position="10"/>
        <end position="64"/>
    </location>
</feature>
<proteinExistence type="predicted"/>
<evidence type="ECO:0000259" key="2">
    <source>
        <dbReference type="PROSITE" id="PS50943"/>
    </source>
</evidence>
<dbReference type="InterPro" id="IPR001387">
    <property type="entry name" value="Cro/C1-type_HTH"/>
</dbReference>
<comment type="caution">
    <text evidence="3">The sequence shown here is derived from an EMBL/GenBank/DDBJ whole genome shotgun (WGS) entry which is preliminary data.</text>
</comment>
<evidence type="ECO:0000256" key="1">
    <source>
        <dbReference type="ARBA" id="ARBA00023125"/>
    </source>
</evidence>
<evidence type="ECO:0000313" key="3">
    <source>
        <dbReference type="EMBL" id="MPM60549.1"/>
    </source>
</evidence>
<gene>
    <name evidence="3" type="ORF">SDC9_107400</name>
</gene>
<dbReference type="PANTHER" id="PTHR46558">
    <property type="entry name" value="TRACRIPTIONAL REGULATORY PROTEIN-RELATED-RELATED"/>
    <property type="match status" value="1"/>
</dbReference>
<dbReference type="PANTHER" id="PTHR46558:SF11">
    <property type="entry name" value="HTH-TYPE TRANSCRIPTIONAL REGULATOR XRE"/>
    <property type="match status" value="1"/>
</dbReference>
<dbReference type="Gene3D" id="1.10.260.40">
    <property type="entry name" value="lambda repressor-like DNA-binding domains"/>
    <property type="match status" value="1"/>
</dbReference>
<dbReference type="EMBL" id="VSSQ01017855">
    <property type="protein sequence ID" value="MPM60549.1"/>
    <property type="molecule type" value="Genomic_DNA"/>
</dbReference>
<dbReference type="SUPFAM" id="SSF47413">
    <property type="entry name" value="lambda repressor-like DNA-binding domains"/>
    <property type="match status" value="1"/>
</dbReference>
<dbReference type="AlphaFoldDB" id="A0A645B540"/>
<dbReference type="InterPro" id="IPR011990">
    <property type="entry name" value="TPR-like_helical_dom_sf"/>
</dbReference>
<name>A0A645B540_9ZZZZ</name>
<accession>A0A645B540</accession>
<dbReference type="Pfam" id="PF01381">
    <property type="entry name" value="HTH_3"/>
    <property type="match status" value="1"/>
</dbReference>
<dbReference type="Gene3D" id="1.25.40.10">
    <property type="entry name" value="Tetratricopeptide repeat domain"/>
    <property type="match status" value="1"/>
</dbReference>
<sequence>MKEINIAKVLLNKRREKGITQDELANYIGVSKASVSKWETGQSYPDVTFLPQLAAYFNITIDELMDYQPQMTKEDIRRLYKKLSADFASMPFDSVMEECRVAIKKYYACFPLLLNLGTLMVNHVELQKDPKNAASLIEEAKTLFVRVKTECDEVAIAKQALFMEALCCLASGEPNAALELLEGTVAPALPPESILASAYQMTGRTEEAKSVLQVGIYQNMVVLFNFFPAYLALCADAPSKFDEVLRRSLAVADAFDMRHLHPGVLIGLYICAAQGYAAQNNPERALDMLQTYTEIVTSDIYPLYLHGDAFFDLLTGWLDTLDLGTELPRDEQTIRRSMCDAVVKNPAFMALSDKPRFQMIAEMLFGNCNCHDKEEL</sequence>